<gene>
    <name evidence="2" type="primary">EMF1</name>
    <name evidence="2" type="ORF">SDJN03_14085</name>
</gene>
<feature type="region of interest" description="Disordered" evidence="1">
    <location>
        <begin position="322"/>
        <end position="346"/>
    </location>
</feature>
<evidence type="ECO:0000313" key="2">
    <source>
        <dbReference type="EMBL" id="KAG6591739.1"/>
    </source>
</evidence>
<dbReference type="Proteomes" id="UP000685013">
    <property type="component" value="Chromosome 9"/>
</dbReference>
<feature type="non-terminal residue" evidence="2">
    <location>
        <position position="1"/>
    </location>
</feature>
<dbReference type="GO" id="GO:0048367">
    <property type="term" value="P:shoot system development"/>
    <property type="evidence" value="ECO:0007669"/>
    <property type="project" value="InterPro"/>
</dbReference>
<feature type="region of interest" description="Disordered" evidence="1">
    <location>
        <begin position="1199"/>
        <end position="1225"/>
    </location>
</feature>
<feature type="region of interest" description="Disordered" evidence="1">
    <location>
        <begin position="834"/>
        <end position="859"/>
    </location>
</feature>
<feature type="compositionally biased region" description="Basic and acidic residues" evidence="1">
    <location>
        <begin position="903"/>
        <end position="915"/>
    </location>
</feature>
<evidence type="ECO:0000313" key="3">
    <source>
        <dbReference type="Proteomes" id="UP000685013"/>
    </source>
</evidence>
<dbReference type="GO" id="GO:0045892">
    <property type="term" value="P:negative regulation of DNA-templated transcription"/>
    <property type="evidence" value="ECO:0007669"/>
    <property type="project" value="InterPro"/>
</dbReference>
<feature type="compositionally biased region" description="Basic and acidic residues" evidence="1">
    <location>
        <begin position="277"/>
        <end position="294"/>
    </location>
</feature>
<dbReference type="PANTHER" id="PTHR35504">
    <property type="entry name" value="PROTEIN EMBRYONIC FLOWER 1"/>
    <property type="match status" value="1"/>
</dbReference>
<feature type="compositionally biased region" description="Polar residues" evidence="1">
    <location>
        <begin position="844"/>
        <end position="859"/>
    </location>
</feature>
<sequence>MDEEHHQKNDSSIILRTSVPFIEIDSLFIDLSSCIDKLDAGNSDHFSIRGYASQMREKDWKKCWPFDLDGDYEPTETMSFLPPFHVPQFRWQQCRNCRKETPAGFEKSLNLAMPDAKDSVANASPTVCNLNHPPSFITEKEKKAEGYEVGSRWTLNPEIPIPISIVPEVESSLMLEQNRSDPSDPVTLNPDHRESVENCNLLCGNEIAEVELGIRNLKVIDENPEVFDDEKKLCAHKEQTEIALSSSGEKAINRACNSERDPANGYPAELDESDATSSEHTEISVENDTKDHQMHKSGSLHRRKARKVRLLTELLNEDENIKTNPISTGESSSHGISENSEGLKEPSVSHCPVAAKKNIRWSGQNLKSVPLNEDCLAAETSSSYNVDNKIQALKGDVETTDSFHVNESENALIGTALRTKKSFLNKCRNDVKSIHGKKKNKKIQLEACPLNIPSGSGGNTSDISLKHNEFSGSAMDPFLLFGSRIEPISSLSKRNSTMPIIDDRRGFTWSNSMPRRDSASKEGELRNNVPTVVSCPSVPDEPSGGLHLSLTSNLATARNDKKSIFETEDGLHSLLSWQGSTSTASVARNKDAKAKKLKDSNVPFNYSDTFSGRGHCGVDGKITTGRIHTPNGKQKSKSQVNGGSWSHLQAMDNSRVDKLEKSITIQQHLAAQMKQSENTVGKISEQRALDDIPMEIVELMAKNQYERCLDNSGNSKSLSKTSSKKAQIMNFSNACGKSGSLQEKISHNWKSQVRNLRNNLQTAGDSVGYGKQSSGNYFSHTEAEHLNIDHLRQTLIPPEYSTIRHSESKSSNAVKFLARSNCENACSQYSQYTGGLRDQDSSHSRVQSFRGNNTRHPVSQNNVDVAHLWTEALPNHHSYVPTTPRKVASQLTSVNASKNCPESSRKGAMNREHNPKNFNPKVTNLEKDDGIYGLENFSRTSAKYPFPCRSNGIELPRNQRGPLDLYSNETMSAMHLLSLMDAGMQRSETHDNPKFPNKPFSHEPKAKDISGMDNGLHKSFDTINYLSDYYGEIHPLKKSHDCFHRASMGGVSVSPSIGNESCEIVADLTGKVALQRKQKEITKCSTSTWNRAPKSQKGVLTSGNLGSNEGVFPIHSLQKKSGGPSSSLVSMSGYHRVENPGQCIIERHGTKRMLEHSKVGSEFGMCSINKNPAEFSIPDAGNVYMIGAEDLQFSKRISKNTPDLNNMDGRKRKRNMKHAVVRSSS</sequence>
<feature type="region of interest" description="Disordered" evidence="1">
    <location>
        <begin position="621"/>
        <end position="644"/>
    </location>
</feature>
<comment type="caution">
    <text evidence="2">The sequence shown here is derived from an EMBL/GenBank/DDBJ whole genome shotgun (WGS) entry which is preliminary data.</text>
</comment>
<dbReference type="EMBL" id="JAGKQH010000009">
    <property type="protein sequence ID" value="KAG6591739.1"/>
    <property type="molecule type" value="Genomic_DNA"/>
</dbReference>
<dbReference type="InterPro" id="IPR034583">
    <property type="entry name" value="EMF1"/>
</dbReference>
<feature type="region of interest" description="Disordered" evidence="1">
    <location>
        <begin position="257"/>
        <end position="303"/>
    </location>
</feature>
<feature type="region of interest" description="Disordered" evidence="1">
    <location>
        <begin position="894"/>
        <end position="924"/>
    </location>
</feature>
<organism evidence="2 3">
    <name type="scientific">Cucurbita argyrosperma subsp. sororia</name>
    <dbReference type="NCBI Taxonomy" id="37648"/>
    <lineage>
        <taxon>Eukaryota</taxon>
        <taxon>Viridiplantae</taxon>
        <taxon>Streptophyta</taxon>
        <taxon>Embryophyta</taxon>
        <taxon>Tracheophyta</taxon>
        <taxon>Spermatophyta</taxon>
        <taxon>Magnoliopsida</taxon>
        <taxon>eudicotyledons</taxon>
        <taxon>Gunneridae</taxon>
        <taxon>Pentapetalae</taxon>
        <taxon>rosids</taxon>
        <taxon>fabids</taxon>
        <taxon>Cucurbitales</taxon>
        <taxon>Cucurbitaceae</taxon>
        <taxon>Cucurbiteae</taxon>
        <taxon>Cucurbita</taxon>
    </lineage>
</organism>
<protein>
    <submittedName>
        <fullName evidence="2">Protein EMBRYONIC FLOWER 1</fullName>
    </submittedName>
</protein>
<evidence type="ECO:0000256" key="1">
    <source>
        <dbReference type="SAM" id="MobiDB-lite"/>
    </source>
</evidence>
<feature type="compositionally biased region" description="Basic residues" evidence="1">
    <location>
        <begin position="1210"/>
        <end position="1225"/>
    </location>
</feature>
<dbReference type="GO" id="GO:0009910">
    <property type="term" value="P:negative regulation of flower development"/>
    <property type="evidence" value="ECO:0007669"/>
    <property type="project" value="InterPro"/>
</dbReference>
<dbReference type="AlphaFoldDB" id="A0AAV6N3P6"/>
<accession>A0AAV6N3P6</accession>
<name>A0AAV6N3P6_9ROSI</name>
<dbReference type="PANTHER" id="PTHR35504:SF1">
    <property type="entry name" value="PROTEIN EMBRYONIC FLOWER 1"/>
    <property type="match status" value="1"/>
</dbReference>
<reference evidence="2 3" key="1">
    <citation type="journal article" date="2021" name="Hortic Res">
        <title>The domestication of Cucurbita argyrosperma as revealed by the genome of its wild relative.</title>
        <authorList>
            <person name="Barrera-Redondo J."/>
            <person name="Sanchez-de la Vega G."/>
            <person name="Aguirre-Liguori J.A."/>
            <person name="Castellanos-Morales G."/>
            <person name="Gutierrez-Guerrero Y.T."/>
            <person name="Aguirre-Dugua X."/>
            <person name="Aguirre-Planter E."/>
            <person name="Tenaillon M.I."/>
            <person name="Lira-Saade R."/>
            <person name="Eguiarte L.E."/>
        </authorList>
    </citation>
    <scope>NUCLEOTIDE SEQUENCE [LARGE SCALE GENOMIC DNA]</scope>
    <source>
        <strain evidence="2">JBR-2021</strain>
    </source>
</reference>
<feature type="compositionally biased region" description="Polar residues" evidence="1">
    <location>
        <begin position="631"/>
        <end position="644"/>
    </location>
</feature>
<keyword evidence="3" id="KW-1185">Reference proteome</keyword>
<proteinExistence type="predicted"/>
<feature type="compositionally biased region" description="Polar residues" evidence="1">
    <location>
        <begin position="322"/>
        <end position="340"/>
    </location>
</feature>